<feature type="domain" description="Kinesin motor" evidence="8">
    <location>
        <begin position="671"/>
        <end position="1069"/>
    </location>
</feature>
<dbReference type="InterPro" id="IPR032942">
    <property type="entry name" value="BPI/LBP/Plunc"/>
</dbReference>
<sequence>MHRMNYELKGKELVRGLRNGWGRGKSPSGTGLERRPRNEGEGAASADGRHEKMFLRAVAFLAALLHVVQAVDFHPLLAAPRTLPGVRARILPRGIAYVNQIADNLLAEQLPRLVIPDVQHFLPNDQGVIFISRIRLSRFRRAVFHNISTSAPNKISWTMQDLDLGLIGDLSGSVNIVVPFNLTGQVEILANGITFHLENSILKGEHGAGKTTSLACTTTIREVVVTNHNGGLFGLAVSVFKQGVSDNVRQLLQGLICKKVRKYIDEDLNEKLAEAQTTSRLADAIEANALRMVNFPSDDSRIQLTEFFPPEITTDFFIDFRLKEHPQCGDNTVELASWGEISYLGSSNTPFGPVDSSWPGKSASSFERFTKAFSQSQQEPMIELIISDFLPNSFLYHAYMNRLIRVLLTNETSGISSFLHTTCEGSFCIADVAPQLAEHFPNSTVELSLTATRAPALLFSEKDSGVISVSAGAMIVVFAVTGSQKRQAIVMDMDIVADARLSLQGQNVSGTVVLRKFELKRKAGPIQISNAEVDDIALLVGKVLEEMFNSLLKNGLPLPLPHVLRIRDAQVSVLSRRLHLKLDVEVDERRLSRIAARTFFKTPQFSQSPHIFHHNVRRALRPVTLPARLALVLSPFCKKLEMSNRKRGVTPGRDRERDGRVRRKKASDMDSIEVVCRICPFRGPNACLEVVNDFCVRTVVPPNSYRREGASTVDKCFSFGCVFSEEDGQSKVFERTAVDLINNLVAGKNSLLFTYGVTGSGKTYTMTGKPTPNETGLLPRTLDVIFNSIMNKVEKCVFSQAGMNKFEIRPSLDALLKRRQLENERMQTSQEMADRYVERLTVSGFNEDYVCSVFVSYVEIYNNYCYDLLEDTRNSALTKRELRHDRNQQIFVDGAREMEVDSSDEALEAFCKGEERRRVSSTLLNKDSSRSHSVFTIKLVMAPREYSSKSPMPVDDSEAIVVSQLCLVDLAGSERAKRTMNVGDRLQEASSINQSLMVLRQCIDVLRRNQRSRVSPDQVPYRQSKLTHLFKNYLEGNGKIRMVICVNPRPEDYDENLSALSFAEESQAVNVKKQVDRMNCDRVPHRFHSQWNSEMDEFLKQLGNERSSTPILPSFVLHDYNDTRTISNLRSFFESIMANQSNFNLTLVRNYMMNADFKAEQFEKICKEREEKDEEILELKAKLSKNKREIASLRERVVNCEADEEENKAAMERLREEKLEDRNIILNQKKAIKKVQGIIENSSPSVASLRTKFDKENFSPGTRVSTKKVTTKVTETRFASSSSSNDLLENVGIASSNGPGYFNPKYQRRSKSASRVLDHQPMHRVPTGGILRSRMPPNSTRVTRPELRQLNKSSEYVLTHQEVDDDGNISTNIIKGDCIPTAGGGTAVVFNDIEKLSHESPAVRR</sequence>
<dbReference type="EMBL" id="CAJGYM010000020">
    <property type="protein sequence ID" value="CAD6191287.1"/>
    <property type="molecule type" value="Genomic_DNA"/>
</dbReference>
<dbReference type="PANTHER" id="PTHR10504">
    <property type="entry name" value="BACTERICIDAL PERMEABILITY-INCREASING BPI PROTEIN-RELATED"/>
    <property type="match status" value="1"/>
</dbReference>
<keyword evidence="2 5" id="KW-0547">Nucleotide-binding</keyword>
<dbReference type="InterPro" id="IPR017943">
    <property type="entry name" value="Bactericidal_perm-incr_a/b_dom"/>
</dbReference>
<keyword evidence="4" id="KW-1015">Disulfide bond</keyword>
<comment type="caution">
    <text evidence="9">The sequence shown here is derived from an EMBL/GenBank/DDBJ whole genome shotgun (WGS) entry which is preliminary data.</text>
</comment>
<organism evidence="9 10">
    <name type="scientific">Caenorhabditis auriculariae</name>
    <dbReference type="NCBI Taxonomy" id="2777116"/>
    <lineage>
        <taxon>Eukaryota</taxon>
        <taxon>Metazoa</taxon>
        <taxon>Ecdysozoa</taxon>
        <taxon>Nematoda</taxon>
        <taxon>Chromadorea</taxon>
        <taxon>Rhabditida</taxon>
        <taxon>Rhabditina</taxon>
        <taxon>Rhabditomorpha</taxon>
        <taxon>Rhabditoidea</taxon>
        <taxon>Rhabditidae</taxon>
        <taxon>Peloderinae</taxon>
        <taxon>Caenorhabditis</taxon>
    </lineage>
</organism>
<evidence type="ECO:0000313" key="10">
    <source>
        <dbReference type="Proteomes" id="UP000835052"/>
    </source>
</evidence>
<dbReference type="PROSITE" id="PS00411">
    <property type="entry name" value="KINESIN_MOTOR_1"/>
    <property type="match status" value="1"/>
</dbReference>
<dbReference type="SMART" id="SM00329">
    <property type="entry name" value="BPI2"/>
    <property type="match status" value="1"/>
</dbReference>
<protein>
    <recommendedName>
        <fullName evidence="8">Kinesin motor domain-containing protein</fullName>
    </recommendedName>
</protein>
<gene>
    <name evidence="9" type="ORF">CAUJ_LOCUS7206</name>
</gene>
<evidence type="ECO:0000256" key="5">
    <source>
        <dbReference type="PROSITE-ProRule" id="PRU00283"/>
    </source>
</evidence>
<dbReference type="InterPro" id="IPR017942">
    <property type="entry name" value="Lipid-bd_serum_glycop_N"/>
</dbReference>
<evidence type="ECO:0000256" key="1">
    <source>
        <dbReference type="ARBA" id="ARBA00007292"/>
    </source>
</evidence>
<comment type="similarity">
    <text evidence="1">Belongs to the BPI/LBP/Plunc superfamily. BPI/LBP family.</text>
</comment>
<keyword evidence="3 5" id="KW-0067">ATP-binding</keyword>
<dbReference type="Proteomes" id="UP000835052">
    <property type="component" value="Unassembled WGS sequence"/>
</dbReference>
<dbReference type="Gene3D" id="2.60.40.4330">
    <property type="entry name" value="Kinesin-like protein Kif23, Arf6-interacting domain"/>
    <property type="match status" value="1"/>
</dbReference>
<dbReference type="PANTHER" id="PTHR10504:SF143">
    <property type="entry name" value="BPI2 DOMAIN-CONTAINING PROTEIN"/>
    <property type="match status" value="1"/>
</dbReference>
<feature type="region of interest" description="Disordered" evidence="7">
    <location>
        <begin position="1323"/>
        <end position="1342"/>
    </location>
</feature>
<evidence type="ECO:0000256" key="7">
    <source>
        <dbReference type="SAM" id="MobiDB-lite"/>
    </source>
</evidence>
<name>A0A8S1H7J7_9PELO</name>
<evidence type="ECO:0000256" key="6">
    <source>
        <dbReference type="SAM" id="Coils"/>
    </source>
</evidence>
<dbReference type="GO" id="GO:0008017">
    <property type="term" value="F:microtubule binding"/>
    <property type="evidence" value="ECO:0007669"/>
    <property type="project" value="InterPro"/>
</dbReference>
<dbReference type="GO" id="GO:0007018">
    <property type="term" value="P:microtubule-based movement"/>
    <property type="evidence" value="ECO:0007669"/>
    <property type="project" value="InterPro"/>
</dbReference>
<dbReference type="InterPro" id="IPR001124">
    <property type="entry name" value="Lipid-bd_serum_glycop_C"/>
</dbReference>
<dbReference type="GO" id="GO:0008289">
    <property type="term" value="F:lipid binding"/>
    <property type="evidence" value="ECO:0007669"/>
    <property type="project" value="InterPro"/>
</dbReference>
<dbReference type="Pfam" id="PF02886">
    <property type="entry name" value="LBP_BPI_CETP_C"/>
    <property type="match status" value="1"/>
</dbReference>
<feature type="binding site" evidence="5">
    <location>
        <begin position="756"/>
        <end position="763"/>
    </location>
    <ligand>
        <name>ATP</name>
        <dbReference type="ChEBI" id="CHEBI:30616"/>
    </ligand>
</feature>
<dbReference type="InterPro" id="IPR019821">
    <property type="entry name" value="Kinesin_motor_CS"/>
</dbReference>
<dbReference type="InterPro" id="IPR036961">
    <property type="entry name" value="Kinesin_motor_dom_sf"/>
</dbReference>
<keyword evidence="5" id="KW-0505">Motor protein</keyword>
<comment type="similarity">
    <text evidence="5">Belongs to the TRAFAC class myosin-kinesin ATPase superfamily. Kinesin family.</text>
</comment>
<evidence type="ECO:0000259" key="8">
    <source>
        <dbReference type="PROSITE" id="PS50067"/>
    </source>
</evidence>
<dbReference type="Gene3D" id="3.15.10.10">
    <property type="entry name" value="Bactericidal permeability-increasing protein, domain 1"/>
    <property type="match status" value="1"/>
</dbReference>
<evidence type="ECO:0000313" key="9">
    <source>
        <dbReference type="EMBL" id="CAD6191287.1"/>
    </source>
</evidence>
<dbReference type="SMART" id="SM00328">
    <property type="entry name" value="BPI1"/>
    <property type="match status" value="1"/>
</dbReference>
<dbReference type="GO" id="GO:0003777">
    <property type="term" value="F:microtubule motor activity"/>
    <property type="evidence" value="ECO:0007669"/>
    <property type="project" value="InterPro"/>
</dbReference>
<dbReference type="InterPro" id="IPR032384">
    <property type="entry name" value="Kif23_Arf-bd"/>
</dbReference>
<feature type="coiled-coil region" evidence="6">
    <location>
        <begin position="1162"/>
        <end position="1222"/>
    </location>
</feature>
<dbReference type="GO" id="GO:0005524">
    <property type="term" value="F:ATP binding"/>
    <property type="evidence" value="ECO:0007669"/>
    <property type="project" value="UniProtKB-UniRule"/>
</dbReference>
<dbReference type="SMART" id="SM00129">
    <property type="entry name" value="KISc"/>
    <property type="match status" value="1"/>
</dbReference>
<dbReference type="Gene3D" id="3.15.20.10">
    <property type="entry name" value="Bactericidal permeability-increasing protein, domain 2"/>
    <property type="match status" value="1"/>
</dbReference>
<dbReference type="InterPro" id="IPR001752">
    <property type="entry name" value="Kinesin_motor_dom"/>
</dbReference>
<evidence type="ECO:0000256" key="2">
    <source>
        <dbReference type="ARBA" id="ARBA00022741"/>
    </source>
</evidence>
<dbReference type="PRINTS" id="PR00380">
    <property type="entry name" value="KINESINHEAVY"/>
</dbReference>
<dbReference type="InterPro" id="IPR038105">
    <property type="entry name" value="Kif23_Arf-bd_sf"/>
</dbReference>
<keyword evidence="10" id="KW-1185">Reference proteome</keyword>
<dbReference type="Pfam" id="PF00225">
    <property type="entry name" value="Kinesin"/>
    <property type="match status" value="1"/>
</dbReference>
<dbReference type="SUPFAM" id="SSF55394">
    <property type="entry name" value="Bactericidal permeability-increasing protein, BPI"/>
    <property type="match status" value="2"/>
</dbReference>
<feature type="region of interest" description="Disordered" evidence="7">
    <location>
        <begin position="18"/>
        <end position="46"/>
    </location>
</feature>
<dbReference type="Gene3D" id="3.40.850.10">
    <property type="entry name" value="Kinesin motor domain"/>
    <property type="match status" value="1"/>
</dbReference>
<reference evidence="9" key="1">
    <citation type="submission" date="2020-10" db="EMBL/GenBank/DDBJ databases">
        <authorList>
            <person name="Kikuchi T."/>
        </authorList>
    </citation>
    <scope>NUCLEOTIDE SEQUENCE</scope>
    <source>
        <strain evidence="9">NKZ352</strain>
    </source>
</reference>
<dbReference type="Pfam" id="PF16540">
    <property type="entry name" value="MKLP1_Arf_bdg"/>
    <property type="match status" value="1"/>
</dbReference>
<dbReference type="InterPro" id="IPR027417">
    <property type="entry name" value="P-loop_NTPase"/>
</dbReference>
<dbReference type="OrthoDB" id="2403182at2759"/>
<dbReference type="GO" id="GO:0005615">
    <property type="term" value="C:extracellular space"/>
    <property type="evidence" value="ECO:0007669"/>
    <property type="project" value="TreeGrafter"/>
</dbReference>
<dbReference type="SUPFAM" id="SSF52540">
    <property type="entry name" value="P-loop containing nucleoside triphosphate hydrolases"/>
    <property type="match status" value="1"/>
</dbReference>
<dbReference type="PROSITE" id="PS50067">
    <property type="entry name" value="KINESIN_MOTOR_2"/>
    <property type="match status" value="1"/>
</dbReference>
<evidence type="ECO:0000256" key="3">
    <source>
        <dbReference type="ARBA" id="ARBA00022840"/>
    </source>
</evidence>
<accession>A0A8S1H7J7</accession>
<proteinExistence type="inferred from homology"/>
<evidence type="ECO:0000256" key="4">
    <source>
        <dbReference type="ARBA" id="ARBA00023157"/>
    </source>
</evidence>
<keyword evidence="6" id="KW-0175">Coiled coil</keyword>